<sequence>MPRLDCDDSSVDSNEFNAPVLGDEDNAVGVAVGVIDVGCVIELGVGCDEVIEVEFGSEAEDRAVPFDVEDAHAVDRLLDVPDDGEVEAAILPLTKDTVSVDILTLGSCVSKTVVVGGMSMTVDAWKSLNIDHSVVLSPGCSQEPFTEGSVAFQHSDGPVKIAENVT</sequence>
<dbReference type="EMBL" id="OV696687">
    <property type="protein sequence ID" value="CAH1253985.1"/>
    <property type="molecule type" value="Genomic_DNA"/>
</dbReference>
<dbReference type="Proteomes" id="UP000838412">
    <property type="component" value="Chromosome 2"/>
</dbReference>
<name>A0A8J9ZHX0_BRALA</name>
<proteinExistence type="predicted"/>
<gene>
    <name evidence="1" type="primary">Hypp1286</name>
    <name evidence="1" type="ORF">BLAG_LOCUS13563</name>
</gene>
<dbReference type="AlphaFoldDB" id="A0A8J9ZHX0"/>
<protein>
    <submittedName>
        <fullName evidence="1">Hypp1286 protein</fullName>
    </submittedName>
</protein>
<keyword evidence="2" id="KW-1185">Reference proteome</keyword>
<organism evidence="1 2">
    <name type="scientific">Branchiostoma lanceolatum</name>
    <name type="common">Common lancelet</name>
    <name type="synonym">Amphioxus lanceolatum</name>
    <dbReference type="NCBI Taxonomy" id="7740"/>
    <lineage>
        <taxon>Eukaryota</taxon>
        <taxon>Metazoa</taxon>
        <taxon>Chordata</taxon>
        <taxon>Cephalochordata</taxon>
        <taxon>Leptocardii</taxon>
        <taxon>Amphioxiformes</taxon>
        <taxon>Branchiostomatidae</taxon>
        <taxon>Branchiostoma</taxon>
    </lineage>
</organism>
<accession>A0A8J9ZHX0</accession>
<reference evidence="1" key="1">
    <citation type="submission" date="2022-01" db="EMBL/GenBank/DDBJ databases">
        <authorList>
            <person name="Braso-Vives M."/>
        </authorList>
    </citation>
    <scope>NUCLEOTIDE SEQUENCE</scope>
</reference>
<evidence type="ECO:0000313" key="1">
    <source>
        <dbReference type="EMBL" id="CAH1253985.1"/>
    </source>
</evidence>
<evidence type="ECO:0000313" key="2">
    <source>
        <dbReference type="Proteomes" id="UP000838412"/>
    </source>
</evidence>